<feature type="domain" description="C2H2-type" evidence="6">
    <location>
        <begin position="155"/>
        <end position="184"/>
    </location>
</feature>
<evidence type="ECO:0000256" key="3">
    <source>
        <dbReference type="ARBA" id="ARBA00022771"/>
    </source>
</evidence>
<proteinExistence type="predicted"/>
<evidence type="ECO:0000256" key="4">
    <source>
        <dbReference type="ARBA" id="ARBA00022833"/>
    </source>
</evidence>
<sequence>MGVIIQFRIKAYIINKYLAHLLVKVIIYEVSENNDASGHDYRLHNRPEWRLNMIVTCITTFQTLNDAADEDEEGTLKNKARLKNFDSSRKYSCCNTELFHNKDYIMDILELLHVESYCSDTRPFSCTWEGCHKAFSRRSDLSRHSRIHTKESRSFTCNEIGCGKSFIQRSALTVHLRTHTGERPHFCEYPDCNKSFSDSSSLARHRRIHAGKFPYKCLIDGCEKRKTNLIKHHRQVHMMPHKNDRTIEWPSIEEFPYQHLQQNISLNPTYPPPWSLPSVSTFQTHQHFQQRYYTSLSPSPYYFGHSIRPVHLEQRSYCMVPNYYHR</sequence>
<dbReference type="Pfam" id="PF00096">
    <property type="entry name" value="zf-C2H2"/>
    <property type="match status" value="3"/>
</dbReference>
<organism evidence="7 8">
    <name type="scientific">Gigaspora margarita</name>
    <dbReference type="NCBI Taxonomy" id="4874"/>
    <lineage>
        <taxon>Eukaryota</taxon>
        <taxon>Fungi</taxon>
        <taxon>Fungi incertae sedis</taxon>
        <taxon>Mucoromycota</taxon>
        <taxon>Glomeromycotina</taxon>
        <taxon>Glomeromycetes</taxon>
        <taxon>Diversisporales</taxon>
        <taxon>Gigasporaceae</taxon>
        <taxon>Gigaspora</taxon>
    </lineage>
</organism>
<dbReference type="PROSITE" id="PS50157">
    <property type="entry name" value="ZINC_FINGER_C2H2_2"/>
    <property type="match status" value="3"/>
</dbReference>
<evidence type="ECO:0000313" key="7">
    <source>
        <dbReference type="EMBL" id="CAG8601179.1"/>
    </source>
</evidence>
<dbReference type="InterPro" id="IPR036236">
    <property type="entry name" value="Znf_C2H2_sf"/>
</dbReference>
<evidence type="ECO:0000256" key="5">
    <source>
        <dbReference type="PROSITE-ProRule" id="PRU00042"/>
    </source>
</evidence>
<dbReference type="PANTHER" id="PTHR14003">
    <property type="entry name" value="TRANSCRIPTIONAL REPRESSOR PROTEIN YY"/>
    <property type="match status" value="1"/>
</dbReference>
<dbReference type="EMBL" id="CAJVQB010003210">
    <property type="protein sequence ID" value="CAG8601179.1"/>
    <property type="molecule type" value="Genomic_DNA"/>
</dbReference>
<dbReference type="SUPFAM" id="SSF57667">
    <property type="entry name" value="beta-beta-alpha zinc fingers"/>
    <property type="match status" value="2"/>
</dbReference>
<feature type="domain" description="C2H2-type" evidence="6">
    <location>
        <begin position="124"/>
        <end position="153"/>
    </location>
</feature>
<keyword evidence="4" id="KW-0862">Zinc</keyword>
<keyword evidence="2" id="KW-0677">Repeat</keyword>
<dbReference type="SMART" id="SM00355">
    <property type="entry name" value="ZnF_C2H2"/>
    <property type="match status" value="4"/>
</dbReference>
<dbReference type="PANTHER" id="PTHR14003:SF22">
    <property type="entry name" value="FINGER DOMAIN PROTEIN, PUTATIVE (AFU_ORTHOLOGUE AFUA_4G11480)-RELATED"/>
    <property type="match status" value="1"/>
</dbReference>
<dbReference type="InterPro" id="IPR013087">
    <property type="entry name" value="Znf_C2H2_type"/>
</dbReference>
<accession>A0ABN7UHX5</accession>
<feature type="domain" description="C2H2-type" evidence="6">
    <location>
        <begin position="185"/>
        <end position="214"/>
    </location>
</feature>
<dbReference type="Gene3D" id="3.30.160.60">
    <property type="entry name" value="Classic Zinc Finger"/>
    <property type="match status" value="3"/>
</dbReference>
<keyword evidence="1" id="KW-0479">Metal-binding</keyword>
<keyword evidence="8" id="KW-1185">Reference proteome</keyword>
<dbReference type="PROSITE" id="PS00028">
    <property type="entry name" value="ZINC_FINGER_C2H2_1"/>
    <property type="match status" value="3"/>
</dbReference>
<reference evidence="7 8" key="1">
    <citation type="submission" date="2021-06" db="EMBL/GenBank/DDBJ databases">
        <authorList>
            <person name="Kallberg Y."/>
            <person name="Tangrot J."/>
            <person name="Rosling A."/>
        </authorList>
    </citation>
    <scope>NUCLEOTIDE SEQUENCE [LARGE SCALE GENOMIC DNA]</scope>
    <source>
        <strain evidence="7 8">120-4 pot B 10/14</strain>
    </source>
</reference>
<dbReference type="Proteomes" id="UP000789901">
    <property type="component" value="Unassembled WGS sequence"/>
</dbReference>
<gene>
    <name evidence="7" type="ORF">GMARGA_LOCUS6892</name>
</gene>
<comment type="caution">
    <text evidence="7">The sequence shown here is derived from an EMBL/GenBank/DDBJ whole genome shotgun (WGS) entry which is preliminary data.</text>
</comment>
<protein>
    <submittedName>
        <fullName evidence="7">14643_t:CDS:1</fullName>
    </submittedName>
</protein>
<evidence type="ECO:0000256" key="1">
    <source>
        <dbReference type="ARBA" id="ARBA00022723"/>
    </source>
</evidence>
<evidence type="ECO:0000259" key="6">
    <source>
        <dbReference type="PROSITE" id="PS50157"/>
    </source>
</evidence>
<evidence type="ECO:0000256" key="2">
    <source>
        <dbReference type="ARBA" id="ARBA00022737"/>
    </source>
</evidence>
<keyword evidence="3 5" id="KW-0863">Zinc-finger</keyword>
<evidence type="ECO:0000313" key="8">
    <source>
        <dbReference type="Proteomes" id="UP000789901"/>
    </source>
</evidence>
<name>A0ABN7UHX5_GIGMA</name>